<evidence type="ECO:0000313" key="3">
    <source>
        <dbReference type="Proteomes" id="UP001157910"/>
    </source>
</evidence>
<sequence>MNAARNHTNFFGGGEPGRACEVHRGTETSAPLPLDANGIDWLALRSRLFAAYGEPETREDAAASILRLRGSFAGAAVPTLDSYQTCLRSVNLDVSSNGKPPNGTDTPAAGVNGSGERG</sequence>
<feature type="region of interest" description="Disordered" evidence="1">
    <location>
        <begin position="1"/>
        <end position="31"/>
    </location>
</feature>
<name>A0ABY1QEJ9_9SPHN</name>
<protein>
    <submittedName>
        <fullName evidence="2">Uncharacterized protein</fullName>
    </submittedName>
</protein>
<comment type="caution">
    <text evidence="2">The sequence shown here is derived from an EMBL/GenBank/DDBJ whole genome shotgun (WGS) entry which is preliminary data.</text>
</comment>
<evidence type="ECO:0000313" key="2">
    <source>
        <dbReference type="EMBL" id="SMP67352.1"/>
    </source>
</evidence>
<evidence type="ECO:0000256" key="1">
    <source>
        <dbReference type="SAM" id="MobiDB-lite"/>
    </source>
</evidence>
<proteinExistence type="predicted"/>
<organism evidence="2 3">
    <name type="scientific">Novosphingobium panipatense</name>
    <dbReference type="NCBI Taxonomy" id="428991"/>
    <lineage>
        <taxon>Bacteria</taxon>
        <taxon>Pseudomonadati</taxon>
        <taxon>Pseudomonadota</taxon>
        <taxon>Alphaproteobacteria</taxon>
        <taxon>Sphingomonadales</taxon>
        <taxon>Sphingomonadaceae</taxon>
        <taxon>Novosphingobium</taxon>
    </lineage>
</organism>
<accession>A0ABY1QEJ9</accession>
<dbReference type="Proteomes" id="UP001157910">
    <property type="component" value="Unassembled WGS sequence"/>
</dbReference>
<keyword evidence="3" id="KW-1185">Reference proteome</keyword>
<feature type="compositionally biased region" description="Polar residues" evidence="1">
    <location>
        <begin position="93"/>
        <end position="105"/>
    </location>
</feature>
<dbReference type="EMBL" id="FXUI01000004">
    <property type="protein sequence ID" value="SMP67352.1"/>
    <property type="molecule type" value="Genomic_DNA"/>
</dbReference>
<gene>
    <name evidence="2" type="ORF">SAMN06296065_104191</name>
</gene>
<reference evidence="2 3" key="1">
    <citation type="submission" date="2017-05" db="EMBL/GenBank/DDBJ databases">
        <authorList>
            <person name="Varghese N."/>
            <person name="Submissions S."/>
        </authorList>
    </citation>
    <scope>NUCLEOTIDE SEQUENCE [LARGE SCALE GENOMIC DNA]</scope>
    <source>
        <strain evidence="2 3">SM16</strain>
    </source>
</reference>
<feature type="region of interest" description="Disordered" evidence="1">
    <location>
        <begin position="93"/>
        <end position="118"/>
    </location>
</feature>